<feature type="compositionally biased region" description="Acidic residues" evidence="3">
    <location>
        <begin position="1192"/>
        <end position="1202"/>
    </location>
</feature>
<feature type="compositionally biased region" description="Basic residues" evidence="3">
    <location>
        <begin position="19"/>
        <end position="29"/>
    </location>
</feature>
<feature type="compositionally biased region" description="Basic and acidic residues" evidence="3">
    <location>
        <begin position="117"/>
        <end position="135"/>
    </location>
</feature>
<dbReference type="GO" id="GO:0005730">
    <property type="term" value="C:nucleolus"/>
    <property type="evidence" value="ECO:0007669"/>
    <property type="project" value="InterPro"/>
</dbReference>
<evidence type="ECO:0000256" key="1">
    <source>
        <dbReference type="ARBA" id="ARBA00004123"/>
    </source>
</evidence>
<evidence type="ECO:0000256" key="2">
    <source>
        <dbReference type="ARBA" id="ARBA00023242"/>
    </source>
</evidence>
<keyword evidence="2" id="KW-0539">Nucleus</keyword>
<feature type="compositionally biased region" description="Acidic residues" evidence="3">
    <location>
        <begin position="1010"/>
        <end position="1022"/>
    </location>
</feature>
<dbReference type="GO" id="GO:0003677">
    <property type="term" value="F:DNA binding"/>
    <property type="evidence" value="ECO:0007669"/>
    <property type="project" value="InterPro"/>
</dbReference>
<feature type="region of interest" description="Disordered" evidence="3">
    <location>
        <begin position="1000"/>
        <end position="1023"/>
    </location>
</feature>
<feature type="compositionally biased region" description="Acidic residues" evidence="3">
    <location>
        <begin position="635"/>
        <end position="649"/>
    </location>
</feature>
<sequence length="1585" mass="165589">MGAKRSAAATTAAVIMGKNKGKSSKKSKKSSSSSSSSSPKGKGTKKKITAPETTTTAPAPEPEVGIKNEEADKIPDEEDEVGDVIMSDDDDEENEEEAEIDESKEKEKDDDAMDVADAAKDEKKKKEASNDDGNKTKPKPAMPFLDAFYSLSSDAPRERNVAAHCILTHLFPSAGEGNDGDNDDGDNDVPLQDASYALGRLMDGLCSGRAGARQGYGGCLSGFLQLAMTTKLPEGTTVMGAIAAEQSDDADADAADDGGRSSPAAFVRAELLKRTTFSSPVTGKGGHKKKGGSEERDCKFGRLFGILSVVRSGTLRGDDVPQSVVDGYASDLVDLYRYKSWMRESASFGIAELIGSFFPPQQQKQQRRRSSKKQGKGKGKTVSAVGRRGLQAAENVVVPRLLLRRPDNSRIDGGGDDDDGASSAIEKILGQWTPEQIGLAIRIQSLSPSTSEPLPAPLDRPVLTPSNASSLAGALASTSSVVHPRVHSAWPSVWGYLSNNGGGGGGQLRDDAEEIVGALMEEVVSKQLLGEKGTTTTTTATTHERRALALSLVQSMCGVPPGPGGTVPNLPPDVIENAILAPAVVDGLFFKVLITSGGKEKKGAGKAEHTLRPLALTVLNSVVDRAVQGDHDGDAATDESGEGSGENEEGAVGGSDVPLRLSLARSLLSCSPRFDSATRTDAVSSLLYGGPCADWTALWKGALEFCSAQLLKACGKGEERYHEANGYADVLFQVAKRAMRADGPSAEGAEEVARDITGFFLAGAFFDCGGAASSSSSSKKAKKPKKGKKKPKKEEDESGSDGPAVAAALRIKDSTTGGTTGPLPFSVRVHLSSLFQSLLSEAVSAAAAAAHSSSGDRAAASLGALRKAVDMMDALEKSGGKALVGPSPRTREESGDDDNDDGDEGVEERPEPQKILAGVLDLAEEFGGGGEEDEDAVGRSRAAAGLAALSCALRLQLLHPGKDSGDAMDDSMDDDEEDDEARGDVVDVMDDLADATGALLRGEKIRADGGDDDEDGDGDGEEVNPLAALAEFLSGILSSPLASDATGGGDGGNAAHRGGAPKLVRECVRTAWAGALGLASSDGGDDDKAALLDAEVLSILLSNVCDPGALEQEEEEDGDGGESDDDDDDGNVFAAAANAEDMDLEGSGAAGASASSDDDSDDGKEKEENEDGDDDESDVELDPARLDRLLLDDNDSDDEMEQELEHHAGADKALAQLLKMKKEARKAGRAQRERIELSNRSRCATLIEAVFSTKGLESDVALVALLPLLRTVRSLEKSIGPVGTSGGKGKDATSASKEREALRDKLSMLLRDKVYKAKLRTSALSEQGKDERDEARESHGALALEIIDEARRSPNAAHCVLCGGAAVTVIRALPQDEESAVFVARQVYAPAVEGWASKRDRRLDASLFDGLAARCPDVARVMLPSSLSKAAKEAKSPYLKSESLRLLSILYAAPKSSAEQDNKLGEAGRRALSDALPSVVSAIEAALGGDNKKHLRDVLKAMEPVVAYAVREADGGTGEAMANLKVALGKAGGASQSQWVKQMCEKLAKDVDAVVSRGGGGKAVKSKDSSGTSSSSKKKKKKRKK</sequence>
<dbReference type="PANTHER" id="PTHR13213:SF2">
    <property type="entry name" value="MYB-BINDING PROTEIN 1A"/>
    <property type="match status" value="1"/>
</dbReference>
<feature type="region of interest" description="Disordered" evidence="3">
    <location>
        <begin position="629"/>
        <end position="655"/>
    </location>
</feature>
<accession>A0A7S4IHJ2</accession>
<feature type="region of interest" description="Disordered" evidence="3">
    <location>
        <begin position="1"/>
        <end position="142"/>
    </location>
</feature>
<protein>
    <recommendedName>
        <fullName evidence="5">DNA polymerase V</fullName>
    </recommendedName>
</protein>
<proteinExistence type="predicted"/>
<feature type="compositionally biased region" description="Acidic residues" evidence="3">
    <location>
        <begin position="1111"/>
        <end position="1130"/>
    </location>
</feature>
<feature type="compositionally biased region" description="Low complexity" evidence="3">
    <location>
        <begin position="30"/>
        <end position="41"/>
    </location>
</feature>
<dbReference type="EMBL" id="HBKQ01016796">
    <property type="protein sequence ID" value="CAE2229290.1"/>
    <property type="molecule type" value="Transcribed_RNA"/>
</dbReference>
<feature type="region of interest" description="Disordered" evidence="3">
    <location>
        <begin position="877"/>
        <end position="941"/>
    </location>
</feature>
<evidence type="ECO:0008006" key="5">
    <source>
        <dbReference type="Google" id="ProtNLM"/>
    </source>
</evidence>
<name>A0A7S4IHJ2_9STRA</name>
<organism evidence="4">
    <name type="scientific">Odontella aurita</name>
    <dbReference type="NCBI Taxonomy" id="265563"/>
    <lineage>
        <taxon>Eukaryota</taxon>
        <taxon>Sar</taxon>
        <taxon>Stramenopiles</taxon>
        <taxon>Ochrophyta</taxon>
        <taxon>Bacillariophyta</taxon>
        <taxon>Mediophyceae</taxon>
        <taxon>Biddulphiophycidae</taxon>
        <taxon>Eupodiscales</taxon>
        <taxon>Odontellaceae</taxon>
        <taxon>Odontella</taxon>
    </lineage>
</organism>
<dbReference type="InterPro" id="IPR007015">
    <property type="entry name" value="DNA_pol_V/MYBBP1A"/>
</dbReference>
<feature type="compositionally biased region" description="Basic residues" evidence="3">
    <location>
        <begin position="365"/>
        <end position="379"/>
    </location>
</feature>
<dbReference type="PANTHER" id="PTHR13213">
    <property type="entry name" value="MYB-BINDING PROTEIN 1A FAMILY MEMBER"/>
    <property type="match status" value="1"/>
</dbReference>
<feature type="region of interest" description="Disordered" evidence="3">
    <location>
        <begin position="359"/>
        <end position="385"/>
    </location>
</feature>
<evidence type="ECO:0000256" key="3">
    <source>
        <dbReference type="SAM" id="MobiDB-lite"/>
    </source>
</evidence>
<feature type="compositionally biased region" description="Low complexity" evidence="3">
    <location>
        <begin position="1131"/>
        <end position="1155"/>
    </location>
</feature>
<feature type="region of interest" description="Disordered" evidence="3">
    <location>
        <begin position="1555"/>
        <end position="1585"/>
    </location>
</feature>
<comment type="subcellular location">
    <subcellularLocation>
        <location evidence="1">Nucleus</location>
    </subcellularLocation>
</comment>
<dbReference type="Pfam" id="PF04931">
    <property type="entry name" value="DNA_pol_phi"/>
    <property type="match status" value="1"/>
</dbReference>
<feature type="compositionally biased region" description="Basic residues" evidence="3">
    <location>
        <begin position="779"/>
        <end position="791"/>
    </location>
</feature>
<dbReference type="GO" id="GO:0006355">
    <property type="term" value="P:regulation of DNA-templated transcription"/>
    <property type="evidence" value="ECO:0007669"/>
    <property type="project" value="InterPro"/>
</dbReference>
<evidence type="ECO:0000313" key="4">
    <source>
        <dbReference type="EMBL" id="CAE2229290.1"/>
    </source>
</evidence>
<feature type="region of interest" description="Disordered" evidence="3">
    <location>
        <begin position="770"/>
        <end position="804"/>
    </location>
</feature>
<feature type="compositionally biased region" description="Acidic residues" evidence="3">
    <location>
        <begin position="894"/>
        <end position="906"/>
    </location>
</feature>
<feature type="compositionally biased region" description="Basic and acidic residues" evidence="3">
    <location>
        <begin position="1182"/>
        <end position="1191"/>
    </location>
</feature>
<feature type="compositionally biased region" description="Basic residues" evidence="3">
    <location>
        <begin position="1576"/>
        <end position="1585"/>
    </location>
</feature>
<feature type="compositionally biased region" description="Acidic residues" evidence="3">
    <location>
        <begin position="1156"/>
        <end position="1181"/>
    </location>
</feature>
<feature type="region of interest" description="Disordered" evidence="3">
    <location>
        <begin position="1103"/>
        <end position="1211"/>
    </location>
</feature>
<feature type="region of interest" description="Disordered" evidence="3">
    <location>
        <begin position="960"/>
        <end position="981"/>
    </location>
</feature>
<gene>
    <name evidence="4" type="ORF">OAUR00152_LOCUS11313</name>
</gene>
<reference evidence="4" key="1">
    <citation type="submission" date="2021-01" db="EMBL/GenBank/DDBJ databases">
        <authorList>
            <person name="Corre E."/>
            <person name="Pelletier E."/>
            <person name="Niang G."/>
            <person name="Scheremetjew M."/>
            <person name="Finn R."/>
            <person name="Kale V."/>
            <person name="Holt S."/>
            <person name="Cochrane G."/>
            <person name="Meng A."/>
            <person name="Brown T."/>
            <person name="Cohen L."/>
        </authorList>
    </citation>
    <scope>NUCLEOTIDE SEQUENCE</scope>
    <source>
        <strain evidence="4">Isolate 1302-5</strain>
    </source>
</reference>
<feature type="compositionally biased region" description="Acidic residues" evidence="3">
    <location>
        <begin position="75"/>
        <end position="100"/>
    </location>
</feature>
<feature type="compositionally biased region" description="Acidic residues" evidence="3">
    <location>
        <begin position="966"/>
        <end position="981"/>
    </location>
</feature>
<feature type="compositionally biased region" description="Basic and acidic residues" evidence="3">
    <location>
        <begin position="64"/>
        <end position="74"/>
    </location>
</feature>